<gene>
    <name evidence="8" type="primary">8229587</name>
    <name evidence="7" type="ORF">Phum_PHUM287810</name>
</gene>
<evidence type="ECO:0000256" key="6">
    <source>
        <dbReference type="ARBA" id="ARBA00023274"/>
    </source>
</evidence>
<evidence type="ECO:0000313" key="8">
    <source>
        <dbReference type="EnsemblMetazoa" id="PHUM287810-PA"/>
    </source>
</evidence>
<dbReference type="GeneID" id="8229587"/>
<keyword evidence="6" id="KW-0687">Ribonucleoprotein</keyword>
<dbReference type="HOGENOM" id="CLU_136410_0_0_1"/>
<dbReference type="KEGG" id="phu:Phum_PHUM287810"/>
<dbReference type="Proteomes" id="UP000009046">
    <property type="component" value="Unassembled WGS sequence"/>
</dbReference>
<dbReference type="VEuPathDB" id="VectorBase:PHUM287810"/>
<dbReference type="InterPro" id="IPR019189">
    <property type="entry name" value="Ribosomal_mL41"/>
</dbReference>
<dbReference type="PANTHER" id="PTHR21338">
    <property type="entry name" value="MITOCHONDRIAL RIBOSOMAL PROTEIN L41"/>
    <property type="match status" value="1"/>
</dbReference>
<dbReference type="InParanoid" id="E0VLG9"/>
<dbReference type="EMBL" id="AAZO01003342">
    <property type="status" value="NOT_ANNOTATED_CDS"/>
    <property type="molecule type" value="Genomic_DNA"/>
</dbReference>
<comment type="similarity">
    <text evidence="2">Belongs to the mitochondrion-specific ribosomal protein mL41 family.</text>
</comment>
<dbReference type="eggNOG" id="KOG4756">
    <property type="taxonomic scope" value="Eukaryota"/>
</dbReference>
<dbReference type="RefSeq" id="XP_002426963.1">
    <property type="nucleotide sequence ID" value="XM_002426918.1"/>
</dbReference>
<evidence type="ECO:0000256" key="4">
    <source>
        <dbReference type="ARBA" id="ARBA00022980"/>
    </source>
</evidence>
<organism>
    <name type="scientific">Pediculus humanus subsp. corporis</name>
    <name type="common">Body louse</name>
    <dbReference type="NCBI Taxonomy" id="121224"/>
    <lineage>
        <taxon>Eukaryota</taxon>
        <taxon>Metazoa</taxon>
        <taxon>Ecdysozoa</taxon>
        <taxon>Arthropoda</taxon>
        <taxon>Hexapoda</taxon>
        <taxon>Insecta</taxon>
        <taxon>Pterygota</taxon>
        <taxon>Neoptera</taxon>
        <taxon>Paraneoptera</taxon>
        <taxon>Psocodea</taxon>
        <taxon>Troctomorpha</taxon>
        <taxon>Phthiraptera</taxon>
        <taxon>Anoplura</taxon>
        <taxon>Pediculidae</taxon>
        <taxon>Pediculus</taxon>
    </lineage>
</organism>
<keyword evidence="5" id="KW-0496">Mitochondrion</keyword>
<reference evidence="8" key="3">
    <citation type="submission" date="2021-02" db="UniProtKB">
        <authorList>
            <consortium name="EnsemblMetazoa"/>
        </authorList>
    </citation>
    <scope>IDENTIFICATION</scope>
    <source>
        <strain evidence="8">USDA</strain>
    </source>
</reference>
<reference evidence="7" key="2">
    <citation type="submission" date="2007-04" db="EMBL/GenBank/DDBJ databases">
        <title>The genome of the human body louse.</title>
        <authorList>
            <consortium name="The Human Body Louse Genome Consortium"/>
            <person name="Kirkness E."/>
            <person name="Walenz B."/>
            <person name="Hass B."/>
            <person name="Bruggner R."/>
            <person name="Strausberg R."/>
        </authorList>
    </citation>
    <scope>NUCLEOTIDE SEQUENCE</scope>
    <source>
        <strain evidence="7">USDA</strain>
    </source>
</reference>
<dbReference type="FunCoup" id="E0VLG9">
    <property type="interactions" value="35"/>
</dbReference>
<dbReference type="AlphaFoldDB" id="E0VLG9"/>
<proteinExistence type="inferred from homology"/>
<dbReference type="OMA" id="CQQRTIS"/>
<evidence type="ECO:0000313" key="9">
    <source>
        <dbReference type="Proteomes" id="UP000009046"/>
    </source>
</evidence>
<dbReference type="EnsemblMetazoa" id="PHUM287810-RA">
    <property type="protein sequence ID" value="PHUM287810-PA"/>
    <property type="gene ID" value="PHUM287810"/>
</dbReference>
<sequence>MALNGSLPPIFATCIRTISTSSIRSGKKNFRQFPLYNFRGSMAFRKKQQENPHPNIPIYKYGVREPGYTINNKFHFVPEMIPEIIVPDLTDFTLKPYVSYRSSDIMQTEFTAKDLFDAIYSEKIQNDFYKGKLDEDGNSLEPNNYEKMTEEEAELLAKQTGSDIFG</sequence>
<keyword evidence="3" id="KW-0809">Transit peptide</keyword>
<evidence type="ECO:0000256" key="1">
    <source>
        <dbReference type="ARBA" id="ARBA00004173"/>
    </source>
</evidence>
<keyword evidence="4 7" id="KW-0689">Ribosomal protein</keyword>
<protein>
    <submittedName>
        <fullName evidence="7">Mitochondrial 50S ribosomal protein L41, putative</fullName>
    </submittedName>
</protein>
<dbReference type="Pfam" id="PF09809">
    <property type="entry name" value="MRP-L27"/>
    <property type="match status" value="1"/>
</dbReference>
<keyword evidence="9" id="KW-1185">Reference proteome</keyword>
<dbReference type="EMBL" id="DS235271">
    <property type="protein sequence ID" value="EEB14225.1"/>
    <property type="molecule type" value="Genomic_DNA"/>
</dbReference>
<dbReference type="CTD" id="8229587"/>
<dbReference type="GO" id="GO:0003735">
    <property type="term" value="F:structural constituent of ribosome"/>
    <property type="evidence" value="ECO:0007669"/>
    <property type="project" value="InterPro"/>
</dbReference>
<evidence type="ECO:0000256" key="2">
    <source>
        <dbReference type="ARBA" id="ARBA00010152"/>
    </source>
</evidence>
<evidence type="ECO:0000313" key="7">
    <source>
        <dbReference type="EMBL" id="EEB14225.1"/>
    </source>
</evidence>
<dbReference type="PANTHER" id="PTHR21338:SF0">
    <property type="entry name" value="LARGE RIBOSOMAL SUBUNIT PROTEIN ML41"/>
    <property type="match status" value="1"/>
</dbReference>
<name>E0VLG9_PEDHC</name>
<evidence type="ECO:0000256" key="3">
    <source>
        <dbReference type="ARBA" id="ARBA00022946"/>
    </source>
</evidence>
<dbReference type="STRING" id="121224.E0VLG9"/>
<dbReference type="OrthoDB" id="408933at2759"/>
<comment type="subcellular location">
    <subcellularLocation>
        <location evidence="1">Mitochondrion</location>
    </subcellularLocation>
</comment>
<accession>E0VLG9</accession>
<reference evidence="7" key="1">
    <citation type="submission" date="2007-04" db="EMBL/GenBank/DDBJ databases">
        <title>Annotation of Pediculus humanus corporis strain USDA.</title>
        <authorList>
            <person name="Kirkness E."/>
            <person name="Hannick L."/>
            <person name="Hass B."/>
            <person name="Bruggner R."/>
            <person name="Lawson D."/>
            <person name="Bidwell S."/>
            <person name="Joardar V."/>
            <person name="Caler E."/>
            <person name="Walenz B."/>
            <person name="Inman J."/>
            <person name="Schobel S."/>
            <person name="Galinsky K."/>
            <person name="Amedeo P."/>
            <person name="Strausberg R."/>
        </authorList>
    </citation>
    <scope>NUCLEOTIDE SEQUENCE</scope>
    <source>
        <strain evidence="7">USDA</strain>
    </source>
</reference>
<evidence type="ECO:0000256" key="5">
    <source>
        <dbReference type="ARBA" id="ARBA00023128"/>
    </source>
</evidence>
<dbReference type="GO" id="GO:0005762">
    <property type="term" value="C:mitochondrial large ribosomal subunit"/>
    <property type="evidence" value="ECO:0007669"/>
    <property type="project" value="InterPro"/>
</dbReference>
<dbReference type="GO" id="GO:0006412">
    <property type="term" value="P:translation"/>
    <property type="evidence" value="ECO:0007669"/>
    <property type="project" value="TreeGrafter"/>
</dbReference>